<organism evidence="2 3">
    <name type="scientific">Streptomyces luteireticuli</name>
    <dbReference type="NCBI Taxonomy" id="173858"/>
    <lineage>
        <taxon>Bacteria</taxon>
        <taxon>Bacillati</taxon>
        <taxon>Actinomycetota</taxon>
        <taxon>Actinomycetes</taxon>
        <taxon>Kitasatosporales</taxon>
        <taxon>Streptomycetaceae</taxon>
        <taxon>Streptomyces</taxon>
    </lineage>
</organism>
<dbReference type="EMBL" id="BAAABX010000048">
    <property type="protein sequence ID" value="GAA0418406.1"/>
    <property type="molecule type" value="Genomic_DNA"/>
</dbReference>
<dbReference type="Proteomes" id="UP001500879">
    <property type="component" value="Unassembled WGS sequence"/>
</dbReference>
<evidence type="ECO:0000313" key="3">
    <source>
        <dbReference type="Proteomes" id="UP001500879"/>
    </source>
</evidence>
<keyword evidence="3" id="KW-1185">Reference proteome</keyword>
<feature type="region of interest" description="Disordered" evidence="1">
    <location>
        <begin position="61"/>
        <end position="95"/>
    </location>
</feature>
<evidence type="ECO:0000313" key="2">
    <source>
        <dbReference type="EMBL" id="GAA0418406.1"/>
    </source>
</evidence>
<gene>
    <name evidence="2" type="ORF">GCM10010357_44690</name>
</gene>
<evidence type="ECO:0000256" key="1">
    <source>
        <dbReference type="SAM" id="MobiDB-lite"/>
    </source>
</evidence>
<reference evidence="3" key="1">
    <citation type="journal article" date="2019" name="Int. J. Syst. Evol. Microbiol.">
        <title>The Global Catalogue of Microorganisms (GCM) 10K type strain sequencing project: providing services to taxonomists for standard genome sequencing and annotation.</title>
        <authorList>
            <consortium name="The Broad Institute Genomics Platform"/>
            <consortium name="The Broad Institute Genome Sequencing Center for Infectious Disease"/>
            <person name="Wu L."/>
            <person name="Ma J."/>
        </authorList>
    </citation>
    <scope>NUCLEOTIDE SEQUENCE [LARGE SCALE GENOMIC DNA]</scope>
    <source>
        <strain evidence="3">JCM 4788</strain>
    </source>
</reference>
<name>A0ABP3ITH1_9ACTN</name>
<comment type="caution">
    <text evidence="2">The sequence shown here is derived from an EMBL/GenBank/DDBJ whole genome shotgun (WGS) entry which is preliminary data.</text>
</comment>
<proteinExistence type="predicted"/>
<protein>
    <submittedName>
        <fullName evidence="2">Uncharacterized protein</fullName>
    </submittedName>
</protein>
<accession>A0ABP3ITH1</accession>
<sequence length="95" mass="10550">MMLSSLSSDTCCPYYITLTLDGRRIGSLRIRGPELDEVFHDFARSRHVHLLRRSIADNLAHRALPAPPSAAPRQSDTPHDPLPPDSADPVEPQLL</sequence>